<dbReference type="InterPro" id="IPR009057">
    <property type="entry name" value="Homeodomain-like_sf"/>
</dbReference>
<keyword evidence="2 5" id="KW-0238">DNA-binding</keyword>
<dbReference type="EMBL" id="QJKF01000003">
    <property type="protein sequence ID" value="PXX66737.1"/>
    <property type="molecule type" value="Genomic_DNA"/>
</dbReference>
<dbReference type="PRINTS" id="PR00032">
    <property type="entry name" value="HTHARAC"/>
</dbReference>
<keyword evidence="6" id="KW-1185">Reference proteome</keyword>
<dbReference type="AlphaFoldDB" id="A0A318KTB2"/>
<sequence length="380" mass="42101">MSEVARESGESGCAERLSVAERGGRILGAVERVQDPGIRDWNFPRGIASVALMVGYAGEQGVPAGRVLAGTGLAESLLRDPDAQIDAHIELTVVRNLVRELADRPALGVEIGRRYRITTFGIFGFACVSSPTLGEAISFALRYLELSFTFSLPVAEWREGEFIAWVHDELIPADVRQFLVERDVTAMHQVMSDLLGRPLPLARAEFRFPEPDYAERIEAFTVVRPRFGRPRNLFAIDPVVLDQPLPQANEQTWAMCLAQCRALVHRRRARTGIAADVRELLVPGAEGFAGPPGIDSVARDLNMSTRTLRRHLDAAGTSYRALLDEVRRALAEEMLSTTPLSVSDVAIRLGYAESSTFIYAFKRWTGVTPAAYRRDRAVRR</sequence>
<evidence type="ECO:0000256" key="2">
    <source>
        <dbReference type="ARBA" id="ARBA00023125"/>
    </source>
</evidence>
<dbReference type="GO" id="GO:0003700">
    <property type="term" value="F:DNA-binding transcription factor activity"/>
    <property type="evidence" value="ECO:0007669"/>
    <property type="project" value="InterPro"/>
</dbReference>
<evidence type="ECO:0000313" key="6">
    <source>
        <dbReference type="Proteomes" id="UP000247569"/>
    </source>
</evidence>
<evidence type="ECO:0000256" key="1">
    <source>
        <dbReference type="ARBA" id="ARBA00023015"/>
    </source>
</evidence>
<keyword evidence="3" id="KW-0804">Transcription</keyword>
<evidence type="ECO:0000259" key="4">
    <source>
        <dbReference type="PROSITE" id="PS01124"/>
    </source>
</evidence>
<dbReference type="InterPro" id="IPR020449">
    <property type="entry name" value="Tscrpt_reg_AraC-type_HTH"/>
</dbReference>
<dbReference type="Proteomes" id="UP000247569">
    <property type="component" value="Unassembled WGS sequence"/>
</dbReference>
<dbReference type="Pfam" id="PF12625">
    <property type="entry name" value="Arabinose_bd"/>
    <property type="match status" value="1"/>
</dbReference>
<comment type="caution">
    <text evidence="5">The sequence shown here is derived from an EMBL/GenBank/DDBJ whole genome shotgun (WGS) entry which is preliminary data.</text>
</comment>
<dbReference type="InterPro" id="IPR018060">
    <property type="entry name" value="HTH_AraC"/>
</dbReference>
<accession>A0A318KTB2</accession>
<feature type="domain" description="HTH araC/xylS-type" evidence="4">
    <location>
        <begin position="294"/>
        <end position="375"/>
    </location>
</feature>
<organism evidence="5 6">
    <name type="scientific">Nocardia tenerifensis</name>
    <dbReference type="NCBI Taxonomy" id="228006"/>
    <lineage>
        <taxon>Bacteria</taxon>
        <taxon>Bacillati</taxon>
        <taxon>Actinomycetota</taxon>
        <taxon>Actinomycetes</taxon>
        <taxon>Mycobacteriales</taxon>
        <taxon>Nocardiaceae</taxon>
        <taxon>Nocardia</taxon>
    </lineage>
</organism>
<dbReference type="PROSITE" id="PS01124">
    <property type="entry name" value="HTH_ARAC_FAMILY_2"/>
    <property type="match status" value="1"/>
</dbReference>
<dbReference type="SUPFAM" id="SSF46689">
    <property type="entry name" value="Homeodomain-like"/>
    <property type="match status" value="1"/>
</dbReference>
<dbReference type="GO" id="GO:0000976">
    <property type="term" value="F:transcription cis-regulatory region binding"/>
    <property type="evidence" value="ECO:0007669"/>
    <property type="project" value="TreeGrafter"/>
</dbReference>
<reference evidence="5 6" key="1">
    <citation type="submission" date="2018-05" db="EMBL/GenBank/DDBJ databases">
        <title>Genomic Encyclopedia of Type Strains, Phase IV (KMG-IV): sequencing the most valuable type-strain genomes for metagenomic binning, comparative biology and taxonomic classification.</title>
        <authorList>
            <person name="Goeker M."/>
        </authorList>
    </citation>
    <scope>NUCLEOTIDE SEQUENCE [LARGE SCALE GENOMIC DNA]</scope>
    <source>
        <strain evidence="5 6">DSM 44704</strain>
    </source>
</reference>
<protein>
    <submittedName>
        <fullName evidence="5">AraC-like DNA-binding protein</fullName>
    </submittedName>
</protein>
<keyword evidence="1" id="KW-0805">Transcription regulation</keyword>
<dbReference type="Gene3D" id="1.10.10.60">
    <property type="entry name" value="Homeodomain-like"/>
    <property type="match status" value="1"/>
</dbReference>
<evidence type="ECO:0000313" key="5">
    <source>
        <dbReference type="EMBL" id="PXX66737.1"/>
    </source>
</evidence>
<proteinExistence type="predicted"/>
<dbReference type="PANTHER" id="PTHR47894">
    <property type="entry name" value="HTH-TYPE TRANSCRIPTIONAL REGULATOR GADX"/>
    <property type="match status" value="1"/>
</dbReference>
<dbReference type="InterPro" id="IPR032687">
    <property type="entry name" value="AraC-type_N"/>
</dbReference>
<dbReference type="SMART" id="SM00342">
    <property type="entry name" value="HTH_ARAC"/>
    <property type="match status" value="1"/>
</dbReference>
<dbReference type="Pfam" id="PF12833">
    <property type="entry name" value="HTH_18"/>
    <property type="match status" value="1"/>
</dbReference>
<name>A0A318KTB2_9NOCA</name>
<dbReference type="PANTHER" id="PTHR47894:SF1">
    <property type="entry name" value="HTH-TYPE TRANSCRIPTIONAL REGULATOR VQSM"/>
    <property type="match status" value="1"/>
</dbReference>
<dbReference type="GO" id="GO:0005829">
    <property type="term" value="C:cytosol"/>
    <property type="evidence" value="ECO:0007669"/>
    <property type="project" value="TreeGrafter"/>
</dbReference>
<gene>
    <name evidence="5" type="ORF">DFR70_103487</name>
</gene>
<evidence type="ECO:0000256" key="3">
    <source>
        <dbReference type="ARBA" id="ARBA00023163"/>
    </source>
</evidence>